<reference evidence="8 9" key="1">
    <citation type="submission" date="2022-12" db="EMBL/GenBank/DDBJ databases">
        <title>Chromosome-level genome assembly of true bugs.</title>
        <authorList>
            <person name="Ma L."/>
            <person name="Li H."/>
        </authorList>
    </citation>
    <scope>NUCLEOTIDE SEQUENCE [LARGE SCALE GENOMIC DNA]</scope>
    <source>
        <strain evidence="8">Lab_2022b</strain>
    </source>
</reference>
<dbReference type="InterPro" id="IPR020095">
    <property type="entry name" value="PsdUridine_synth_TruA_C"/>
</dbReference>
<sequence>MKRFLIYFSYIGTNFRGVQKQFSKGQPIYENETVQSVLEQGLKKLKKKPLNEPFVYPASRTDQGVHALCTAAHVDLEFEKDSVPVNLIISNLNSYFTRNNYDIRILSVRVVPDTFSARYCAVKKRYLYRFAVLKSGVLSDIPKRKLLLPLPIIEKDRCLFIFNPIFDSSLVQKTTSHFIGLKDFKAFMNRSSSNVNIVTERSIESLELNKGNPLITSNESDYYNFWEISCTGKSFLYKQVRRIVGALLAVGQGRLSAEDIKLMVNNPDNNPWSERATVVPGYGLYLTKIDYLEEDLLNVPQQSLKEQIE</sequence>
<feature type="domain" description="Pseudouridine synthase I TruA alpha/beta" evidence="7">
    <location>
        <begin position="177"/>
        <end position="291"/>
    </location>
</feature>
<dbReference type="GO" id="GO:0031119">
    <property type="term" value="P:tRNA pseudouridine synthesis"/>
    <property type="evidence" value="ECO:0007669"/>
    <property type="project" value="TreeGrafter"/>
</dbReference>
<dbReference type="PANTHER" id="PTHR11142">
    <property type="entry name" value="PSEUDOURIDYLATE SYNTHASE"/>
    <property type="match status" value="1"/>
</dbReference>
<keyword evidence="9" id="KW-1185">Reference proteome</keyword>
<comment type="similarity">
    <text evidence="1 6">Belongs to the tRNA pseudouridine synthase TruA family.</text>
</comment>
<dbReference type="EMBL" id="JAPXFL010000009">
    <property type="protein sequence ID" value="KAK9501717.1"/>
    <property type="molecule type" value="Genomic_DNA"/>
</dbReference>
<dbReference type="Proteomes" id="UP001461498">
    <property type="component" value="Unassembled WGS sequence"/>
</dbReference>
<dbReference type="InterPro" id="IPR001406">
    <property type="entry name" value="PsdUridine_synth_TruA"/>
</dbReference>
<dbReference type="InterPro" id="IPR020097">
    <property type="entry name" value="PsdUridine_synth_TruA_a/b_dom"/>
</dbReference>
<dbReference type="HAMAP" id="MF_00171">
    <property type="entry name" value="TruA"/>
    <property type="match status" value="1"/>
</dbReference>
<dbReference type="GO" id="GO:0003723">
    <property type="term" value="F:RNA binding"/>
    <property type="evidence" value="ECO:0007669"/>
    <property type="project" value="InterPro"/>
</dbReference>
<comment type="caution">
    <text evidence="8">The sequence shown here is derived from an EMBL/GenBank/DDBJ whole genome shotgun (WGS) entry which is preliminary data.</text>
</comment>
<name>A0AAW1CYQ0_9HEMI</name>
<dbReference type="Gene3D" id="3.30.70.660">
    <property type="entry name" value="Pseudouridine synthase I, catalytic domain, C-terminal subdomain"/>
    <property type="match status" value="1"/>
</dbReference>
<evidence type="ECO:0000313" key="9">
    <source>
        <dbReference type="Proteomes" id="UP001461498"/>
    </source>
</evidence>
<comment type="catalytic activity">
    <reaction evidence="6">
        <text>uridine(38/39/40) in tRNA = pseudouridine(38/39/40) in tRNA</text>
        <dbReference type="Rhea" id="RHEA:22376"/>
        <dbReference type="Rhea" id="RHEA-COMP:10085"/>
        <dbReference type="Rhea" id="RHEA-COMP:10087"/>
        <dbReference type="ChEBI" id="CHEBI:65314"/>
        <dbReference type="ChEBI" id="CHEBI:65315"/>
        <dbReference type="EC" id="5.4.99.12"/>
    </reaction>
</comment>
<organism evidence="8 9">
    <name type="scientific">Rhynocoris fuscipes</name>
    <dbReference type="NCBI Taxonomy" id="488301"/>
    <lineage>
        <taxon>Eukaryota</taxon>
        <taxon>Metazoa</taxon>
        <taxon>Ecdysozoa</taxon>
        <taxon>Arthropoda</taxon>
        <taxon>Hexapoda</taxon>
        <taxon>Insecta</taxon>
        <taxon>Pterygota</taxon>
        <taxon>Neoptera</taxon>
        <taxon>Paraneoptera</taxon>
        <taxon>Hemiptera</taxon>
        <taxon>Heteroptera</taxon>
        <taxon>Panheteroptera</taxon>
        <taxon>Cimicomorpha</taxon>
        <taxon>Reduviidae</taxon>
        <taxon>Harpactorinae</taxon>
        <taxon>Harpactorini</taxon>
        <taxon>Rhynocoris</taxon>
    </lineage>
</organism>
<proteinExistence type="inferred from homology"/>
<keyword evidence="3 6" id="KW-0413">Isomerase</keyword>
<dbReference type="SUPFAM" id="SSF55120">
    <property type="entry name" value="Pseudouridine synthase"/>
    <property type="match status" value="1"/>
</dbReference>
<dbReference type="EC" id="5.4.99.12" evidence="6"/>
<dbReference type="AlphaFoldDB" id="A0AAW1CYQ0"/>
<evidence type="ECO:0000313" key="8">
    <source>
        <dbReference type="EMBL" id="KAK9501717.1"/>
    </source>
</evidence>
<protein>
    <recommendedName>
        <fullName evidence="6">tRNA pseudouridine synthase</fullName>
        <ecNumber evidence="6">5.4.99.12</ecNumber>
    </recommendedName>
</protein>
<evidence type="ECO:0000259" key="7">
    <source>
        <dbReference type="Pfam" id="PF01416"/>
    </source>
</evidence>
<dbReference type="InterPro" id="IPR020094">
    <property type="entry name" value="TruA/RsuA/RluB/E/F_N"/>
</dbReference>
<gene>
    <name evidence="8" type="ORF">O3M35_012392</name>
</gene>
<keyword evidence="2 6" id="KW-0819">tRNA processing</keyword>
<dbReference type="Gene3D" id="3.30.70.580">
    <property type="entry name" value="Pseudouridine synthase I, catalytic domain, N-terminal subdomain"/>
    <property type="match status" value="1"/>
</dbReference>
<evidence type="ECO:0000256" key="3">
    <source>
        <dbReference type="ARBA" id="ARBA00023235"/>
    </source>
</evidence>
<accession>A0AAW1CYQ0</accession>
<evidence type="ECO:0000256" key="2">
    <source>
        <dbReference type="ARBA" id="ARBA00022694"/>
    </source>
</evidence>
<evidence type="ECO:0000256" key="4">
    <source>
        <dbReference type="PIRSR" id="PIRSR001430-1"/>
    </source>
</evidence>
<dbReference type="InterPro" id="IPR020103">
    <property type="entry name" value="PsdUridine_synth_cat_dom_sf"/>
</dbReference>
<evidence type="ECO:0000256" key="5">
    <source>
        <dbReference type="PIRSR" id="PIRSR001430-2"/>
    </source>
</evidence>
<evidence type="ECO:0000256" key="6">
    <source>
        <dbReference type="RuleBase" id="RU003792"/>
    </source>
</evidence>
<dbReference type="Pfam" id="PF01416">
    <property type="entry name" value="PseudoU_synth_1"/>
    <property type="match status" value="1"/>
</dbReference>
<feature type="binding site" evidence="5">
    <location>
        <position position="126"/>
    </location>
    <ligand>
        <name>substrate</name>
    </ligand>
</feature>
<dbReference type="GO" id="GO:0160147">
    <property type="term" value="F:tRNA pseudouridine(38-40) synthase activity"/>
    <property type="evidence" value="ECO:0007669"/>
    <property type="project" value="UniProtKB-EC"/>
</dbReference>
<feature type="active site" description="Nucleophile" evidence="4">
    <location>
        <position position="62"/>
    </location>
</feature>
<evidence type="ECO:0000256" key="1">
    <source>
        <dbReference type="ARBA" id="ARBA00009375"/>
    </source>
</evidence>
<dbReference type="PIRSF" id="PIRSF001430">
    <property type="entry name" value="tRNA_psdUrid_synth"/>
    <property type="match status" value="1"/>
</dbReference>
<dbReference type="PANTHER" id="PTHR11142:SF0">
    <property type="entry name" value="TRNA PSEUDOURIDINE SYNTHASE-LIKE 1"/>
    <property type="match status" value="1"/>
</dbReference>